<dbReference type="Gene3D" id="3.90.550.10">
    <property type="entry name" value="Spore Coat Polysaccharide Biosynthesis Protein SpsA, Chain A"/>
    <property type="match status" value="1"/>
</dbReference>
<dbReference type="Pfam" id="PF00535">
    <property type="entry name" value="Glycos_transf_2"/>
    <property type="match status" value="1"/>
</dbReference>
<dbReference type="RefSeq" id="WP_200348758.1">
    <property type="nucleotide sequence ID" value="NZ_NRSJ01000076.1"/>
</dbReference>
<proteinExistence type="predicted"/>
<dbReference type="AlphaFoldDB" id="A0AAJ0UA15"/>
<dbReference type="InterPro" id="IPR029044">
    <property type="entry name" value="Nucleotide-diphossugar_trans"/>
</dbReference>
<dbReference type="InterPro" id="IPR050834">
    <property type="entry name" value="Glycosyltransf_2"/>
</dbReference>
<evidence type="ECO:0000259" key="1">
    <source>
        <dbReference type="Pfam" id="PF00535"/>
    </source>
</evidence>
<dbReference type="PANTHER" id="PTHR43685">
    <property type="entry name" value="GLYCOSYLTRANSFERASE"/>
    <property type="match status" value="1"/>
</dbReference>
<accession>A0AAJ0UA15</accession>
<protein>
    <recommendedName>
        <fullName evidence="1">Glycosyltransferase 2-like domain-containing protein</fullName>
    </recommendedName>
</protein>
<dbReference type="SUPFAM" id="SSF53448">
    <property type="entry name" value="Nucleotide-diphospho-sugar transferases"/>
    <property type="match status" value="1"/>
</dbReference>
<comment type="caution">
    <text evidence="2">The sequence shown here is derived from an EMBL/GenBank/DDBJ whole genome shotgun (WGS) entry which is preliminary data.</text>
</comment>
<feature type="domain" description="Glycosyltransferase 2-like" evidence="1">
    <location>
        <begin position="10"/>
        <end position="142"/>
    </location>
</feature>
<name>A0AAJ0UA15_9GAMM</name>
<reference evidence="2" key="1">
    <citation type="submission" date="2017-08" db="EMBL/GenBank/DDBJ databases">
        <authorList>
            <person name="Imhoff J.F."/>
            <person name="Rahn T."/>
            <person name="Kuenzel S."/>
            <person name="Neulinger S.C."/>
        </authorList>
    </citation>
    <scope>NUCLEOTIDE SEQUENCE</scope>
    <source>
        <strain evidence="2">DSM 11080</strain>
    </source>
</reference>
<gene>
    <name evidence="2" type="ORF">CKO40_22770</name>
</gene>
<sequence>MIKPLKLVGIIPTRDRPEDLQRLIQSISFLEIQKNAEFRLVIIDNSKHQSALKVLKVLKKSNFPFTHDYIHEPKPGLSRARNAAISHLRSGEYACTIDDDIILPTDYLLRVIGAIKKHPSAGVLGGRVELFDSRDFPETIKTSTKCSTFNGTNGAFGFIHGCNMVIPSATFKKVGVFDQKLGAGSKCRSAEDTDFYFRAWIKGLSVVYEPDLYVFHNHGRREIKDIKKLWQNYRIGQGAFYTKHIIRGNVSAMKLFYWNLSADFKRKSDKSGRLSAWKDRMEGGVHYLSQVLIPS</sequence>
<keyword evidence="3" id="KW-1185">Reference proteome</keyword>
<organism evidence="2 3">
    <name type="scientific">Halochromatium glycolicum</name>
    <dbReference type="NCBI Taxonomy" id="85075"/>
    <lineage>
        <taxon>Bacteria</taxon>
        <taxon>Pseudomonadati</taxon>
        <taxon>Pseudomonadota</taxon>
        <taxon>Gammaproteobacteria</taxon>
        <taxon>Chromatiales</taxon>
        <taxon>Chromatiaceae</taxon>
        <taxon>Halochromatium</taxon>
    </lineage>
</organism>
<evidence type="ECO:0000313" key="2">
    <source>
        <dbReference type="EMBL" id="MBK1707275.1"/>
    </source>
</evidence>
<dbReference type="InterPro" id="IPR001173">
    <property type="entry name" value="Glyco_trans_2-like"/>
</dbReference>
<dbReference type="Proteomes" id="UP001296776">
    <property type="component" value="Unassembled WGS sequence"/>
</dbReference>
<reference evidence="2" key="2">
    <citation type="journal article" date="2020" name="Microorganisms">
        <title>Osmotic Adaptation and Compatible Solute Biosynthesis of Phototrophic Bacteria as Revealed from Genome Analyses.</title>
        <authorList>
            <person name="Imhoff J.F."/>
            <person name="Rahn T."/>
            <person name="Kunzel S."/>
            <person name="Keller A."/>
            <person name="Neulinger S.C."/>
        </authorList>
    </citation>
    <scope>NUCLEOTIDE SEQUENCE</scope>
    <source>
        <strain evidence="2">DSM 11080</strain>
    </source>
</reference>
<dbReference type="PANTHER" id="PTHR43685:SF2">
    <property type="entry name" value="GLYCOSYLTRANSFERASE 2-LIKE DOMAIN-CONTAINING PROTEIN"/>
    <property type="match status" value="1"/>
</dbReference>
<dbReference type="EMBL" id="NRSJ01000076">
    <property type="protein sequence ID" value="MBK1707275.1"/>
    <property type="molecule type" value="Genomic_DNA"/>
</dbReference>
<evidence type="ECO:0000313" key="3">
    <source>
        <dbReference type="Proteomes" id="UP001296776"/>
    </source>
</evidence>